<name>A0A8S0TM68_OLEEU</name>
<dbReference type="Gramene" id="OE9A106824T1">
    <property type="protein sequence ID" value="OE9A106824C1"/>
    <property type="gene ID" value="OE9A106824"/>
</dbReference>
<dbReference type="PANTHER" id="PTHR37746:SF1">
    <property type="entry name" value="TRANSMEMBRANE PROTEIN"/>
    <property type="match status" value="1"/>
</dbReference>
<evidence type="ECO:0000256" key="1">
    <source>
        <dbReference type="SAM" id="MobiDB-lite"/>
    </source>
</evidence>
<evidence type="ECO:0000313" key="3">
    <source>
        <dbReference type="EMBL" id="CAA3005882.1"/>
    </source>
</evidence>
<dbReference type="PANTHER" id="PTHR37746">
    <property type="entry name" value="TRANSMEMBRANE PROTEIN"/>
    <property type="match status" value="1"/>
</dbReference>
<evidence type="ECO:0000313" key="4">
    <source>
        <dbReference type="Proteomes" id="UP000594638"/>
    </source>
</evidence>
<keyword evidence="2" id="KW-0812">Transmembrane</keyword>
<organism evidence="3 4">
    <name type="scientific">Olea europaea subsp. europaea</name>
    <dbReference type="NCBI Taxonomy" id="158383"/>
    <lineage>
        <taxon>Eukaryota</taxon>
        <taxon>Viridiplantae</taxon>
        <taxon>Streptophyta</taxon>
        <taxon>Embryophyta</taxon>
        <taxon>Tracheophyta</taxon>
        <taxon>Spermatophyta</taxon>
        <taxon>Magnoliopsida</taxon>
        <taxon>eudicotyledons</taxon>
        <taxon>Gunneridae</taxon>
        <taxon>Pentapetalae</taxon>
        <taxon>asterids</taxon>
        <taxon>lamiids</taxon>
        <taxon>Lamiales</taxon>
        <taxon>Oleaceae</taxon>
        <taxon>Oleeae</taxon>
        <taxon>Olea</taxon>
    </lineage>
</organism>
<reference evidence="3 4" key="1">
    <citation type="submission" date="2019-12" db="EMBL/GenBank/DDBJ databases">
        <authorList>
            <person name="Alioto T."/>
            <person name="Alioto T."/>
            <person name="Gomez Garrido J."/>
        </authorList>
    </citation>
    <scope>NUCLEOTIDE SEQUENCE [LARGE SCALE GENOMIC DNA]</scope>
</reference>
<dbReference type="AlphaFoldDB" id="A0A8S0TM68"/>
<gene>
    <name evidence="3" type="ORF">OLEA9_A106824</name>
</gene>
<dbReference type="OrthoDB" id="1939257at2759"/>
<dbReference type="EMBL" id="CACTIH010007253">
    <property type="protein sequence ID" value="CAA3005882.1"/>
    <property type="molecule type" value="Genomic_DNA"/>
</dbReference>
<protein>
    <submittedName>
        <fullName evidence="3">Uncharacterized protein</fullName>
    </submittedName>
</protein>
<accession>A0A8S0TM68</accession>
<evidence type="ECO:0000256" key="2">
    <source>
        <dbReference type="SAM" id="Phobius"/>
    </source>
</evidence>
<keyword evidence="2" id="KW-1133">Transmembrane helix</keyword>
<feature type="region of interest" description="Disordered" evidence="1">
    <location>
        <begin position="70"/>
        <end position="91"/>
    </location>
</feature>
<sequence length="236" mass="27287">MEEKRITRESCFFTFLCSNPLFSTVFTLYTLILLYFPTFFRGIIFSPVIFFTSIILLYLLRLGASQKTQKETGSNSPEFDSPPKLLPLNEESSDHDLNRVSYESDSEPSATSYQGPNFLADCFVEWDVRAPLEVIHEEYEGEEEGNEAFWEEKREAQMAVIEKYASLSLYYPESDTETSSEGDSPKIEDWELSEHLCSRWEDDDKEGLIEIELDGKKNNSEVDEDNLIEINLFPSR</sequence>
<feature type="transmembrane region" description="Helical" evidence="2">
    <location>
        <begin position="12"/>
        <end position="36"/>
    </location>
</feature>
<keyword evidence="2" id="KW-0472">Membrane</keyword>
<dbReference type="Proteomes" id="UP000594638">
    <property type="component" value="Unassembled WGS sequence"/>
</dbReference>
<feature type="transmembrane region" description="Helical" evidence="2">
    <location>
        <begin position="42"/>
        <end position="60"/>
    </location>
</feature>
<comment type="caution">
    <text evidence="3">The sequence shown here is derived from an EMBL/GenBank/DDBJ whole genome shotgun (WGS) entry which is preliminary data.</text>
</comment>
<proteinExistence type="predicted"/>
<keyword evidence="4" id="KW-1185">Reference proteome</keyword>